<feature type="domain" description="CN hydrolase" evidence="11">
    <location>
        <begin position="7"/>
        <end position="263"/>
    </location>
</feature>
<evidence type="ECO:0000256" key="10">
    <source>
        <dbReference type="RuleBase" id="RU003811"/>
    </source>
</evidence>
<dbReference type="InterPro" id="IPR003694">
    <property type="entry name" value="NAD_synthase"/>
</dbReference>
<dbReference type="InterPro" id="IPR022310">
    <property type="entry name" value="NAD/GMP_synthase"/>
</dbReference>
<dbReference type="InterPro" id="IPR014729">
    <property type="entry name" value="Rossmann-like_a/b/a_fold"/>
</dbReference>
<dbReference type="HAMAP" id="MF_02090">
    <property type="entry name" value="NadE_glutamine_dep"/>
    <property type="match status" value="1"/>
</dbReference>
<feature type="binding site" evidence="7">
    <location>
        <position position="559"/>
    </location>
    <ligand>
        <name>deamido-NAD(+)</name>
        <dbReference type="ChEBI" id="CHEBI:58437"/>
        <note>ligand shared between two neighboring subunits</note>
    </ligand>
</feature>
<dbReference type="Proteomes" id="UP000548476">
    <property type="component" value="Unassembled WGS sequence"/>
</dbReference>
<dbReference type="NCBIfam" id="TIGR00552">
    <property type="entry name" value="nadE"/>
    <property type="match status" value="1"/>
</dbReference>
<keyword evidence="5 7" id="KW-0067">ATP-binding</keyword>
<dbReference type="SUPFAM" id="SSF56317">
    <property type="entry name" value="Carbon-nitrogen hydrolase"/>
    <property type="match status" value="1"/>
</dbReference>
<dbReference type="PIRSF" id="PIRSF006630">
    <property type="entry name" value="NADS_GAT"/>
    <property type="match status" value="1"/>
</dbReference>
<comment type="function">
    <text evidence="7">Catalyzes the ATP-dependent amidation of deamido-NAD to form NAD. Uses L-glutamine as a nitrogen source.</text>
</comment>
<keyword evidence="3 7" id="KW-0436">Ligase</keyword>
<dbReference type="Gene3D" id="3.60.110.10">
    <property type="entry name" value="Carbon-nitrogen hydrolase"/>
    <property type="match status" value="1"/>
</dbReference>
<dbReference type="CDD" id="cd00553">
    <property type="entry name" value="NAD_synthase"/>
    <property type="match status" value="1"/>
</dbReference>
<dbReference type="GO" id="GO:0009435">
    <property type="term" value="P:NAD+ biosynthetic process"/>
    <property type="evidence" value="ECO:0007669"/>
    <property type="project" value="UniProtKB-UniRule"/>
</dbReference>
<feature type="binding site" evidence="7">
    <location>
        <begin position="337"/>
        <end position="344"/>
    </location>
    <ligand>
        <name>ATP</name>
        <dbReference type="ChEBI" id="CHEBI:30616"/>
    </ligand>
</feature>
<evidence type="ECO:0000256" key="4">
    <source>
        <dbReference type="ARBA" id="ARBA00022741"/>
    </source>
</evidence>
<dbReference type="InterPro" id="IPR014445">
    <property type="entry name" value="Gln-dep_NAD_synthase"/>
</dbReference>
<accession>A0A841FID0</accession>
<feature type="binding site" evidence="7">
    <location>
        <position position="199"/>
    </location>
    <ligand>
        <name>L-glutamine</name>
        <dbReference type="ChEBI" id="CHEBI:58359"/>
    </ligand>
</feature>
<dbReference type="Pfam" id="PF02540">
    <property type="entry name" value="NAD_synthase"/>
    <property type="match status" value="1"/>
</dbReference>
<gene>
    <name evidence="7" type="primary">nadE</name>
    <name evidence="12" type="ORF">HNR73_000251</name>
</gene>
<dbReference type="NCBIfam" id="NF010588">
    <property type="entry name" value="PRK13981.1"/>
    <property type="match status" value="1"/>
</dbReference>
<comment type="pathway">
    <text evidence="1 7 8">Cofactor biosynthesis; NAD(+) biosynthesis; NAD(+) from deamido-NAD(+) (L-Gln route): step 1/1.</text>
</comment>
<dbReference type="PANTHER" id="PTHR23090">
    <property type="entry name" value="NH 3 /GLUTAMINE-DEPENDENT NAD + SYNTHETASE"/>
    <property type="match status" value="1"/>
</dbReference>
<reference evidence="12 13" key="1">
    <citation type="submission" date="2020-08" db="EMBL/GenBank/DDBJ databases">
        <title>Genomic Encyclopedia of Type Strains, Phase IV (KMG-IV): sequencing the most valuable type-strain genomes for metagenomic binning, comparative biology and taxonomic classification.</title>
        <authorList>
            <person name="Goeker M."/>
        </authorList>
    </citation>
    <scope>NUCLEOTIDE SEQUENCE [LARGE SCALE GENOMIC DNA]</scope>
    <source>
        <strain evidence="12 13">YIM 65646</strain>
    </source>
</reference>
<dbReference type="GO" id="GO:0005737">
    <property type="term" value="C:cytoplasm"/>
    <property type="evidence" value="ECO:0007669"/>
    <property type="project" value="InterPro"/>
</dbReference>
<feature type="binding site" evidence="7">
    <location>
        <position position="443"/>
    </location>
    <ligand>
        <name>deamido-NAD(+)</name>
        <dbReference type="ChEBI" id="CHEBI:58437"/>
        <note>ligand shared between two neighboring subunits</note>
    </ligand>
</feature>
<feature type="active site" description="For glutaminase activity" evidence="7">
    <location>
        <position position="130"/>
    </location>
</feature>
<keyword evidence="13" id="KW-1185">Reference proteome</keyword>
<evidence type="ECO:0000256" key="9">
    <source>
        <dbReference type="PROSITE-ProRule" id="PRU10139"/>
    </source>
</evidence>
<dbReference type="GO" id="GO:0003952">
    <property type="term" value="F:NAD+ synthase (glutamine-hydrolyzing) activity"/>
    <property type="evidence" value="ECO:0007669"/>
    <property type="project" value="UniProtKB-UniRule"/>
</dbReference>
<comment type="similarity">
    <text evidence="2 7 8">In the C-terminal section; belongs to the NAD synthetase family.</text>
</comment>
<name>A0A841FID0_9ACTN</name>
<evidence type="ECO:0000256" key="3">
    <source>
        <dbReference type="ARBA" id="ARBA00022598"/>
    </source>
</evidence>
<comment type="caution">
    <text evidence="12">The sequence shown here is derived from an EMBL/GenBank/DDBJ whole genome shotgun (WGS) entry which is preliminary data.</text>
</comment>
<dbReference type="Gene3D" id="3.40.50.620">
    <property type="entry name" value="HUPs"/>
    <property type="match status" value="1"/>
</dbReference>
<dbReference type="FunFam" id="3.40.50.620:FF:000106">
    <property type="entry name" value="Glutamine-dependent NAD(+) synthetase"/>
    <property type="match status" value="1"/>
</dbReference>
<dbReference type="GO" id="GO:0005524">
    <property type="term" value="F:ATP binding"/>
    <property type="evidence" value="ECO:0007669"/>
    <property type="project" value="UniProtKB-UniRule"/>
</dbReference>
<evidence type="ECO:0000259" key="11">
    <source>
        <dbReference type="PROSITE" id="PS50263"/>
    </source>
</evidence>
<evidence type="ECO:0000256" key="1">
    <source>
        <dbReference type="ARBA" id="ARBA00005188"/>
    </source>
</evidence>
<feature type="active site" description="Proton acceptor" evidence="9">
    <location>
        <position position="47"/>
    </location>
</feature>
<dbReference type="UniPathway" id="UPA00253">
    <property type="reaction ID" value="UER00334"/>
</dbReference>
<feature type="binding site" evidence="7">
    <location>
        <position position="414"/>
    </location>
    <ligand>
        <name>deamido-NAD(+)</name>
        <dbReference type="ChEBI" id="CHEBI:58437"/>
        <note>ligand shared between two neighboring subunits</note>
    </ligand>
</feature>
<comment type="similarity">
    <text evidence="10">Belongs to the NAD synthetase family.</text>
</comment>
<comment type="catalytic activity">
    <reaction evidence="7 8">
        <text>deamido-NAD(+) + L-glutamine + ATP + H2O = L-glutamate + AMP + diphosphate + NAD(+) + H(+)</text>
        <dbReference type="Rhea" id="RHEA:24384"/>
        <dbReference type="ChEBI" id="CHEBI:15377"/>
        <dbReference type="ChEBI" id="CHEBI:15378"/>
        <dbReference type="ChEBI" id="CHEBI:29985"/>
        <dbReference type="ChEBI" id="CHEBI:30616"/>
        <dbReference type="ChEBI" id="CHEBI:33019"/>
        <dbReference type="ChEBI" id="CHEBI:57540"/>
        <dbReference type="ChEBI" id="CHEBI:58359"/>
        <dbReference type="ChEBI" id="CHEBI:58437"/>
        <dbReference type="ChEBI" id="CHEBI:456215"/>
        <dbReference type="EC" id="6.3.5.1"/>
    </reaction>
</comment>
<dbReference type="GO" id="GO:0004359">
    <property type="term" value="F:glutaminase activity"/>
    <property type="evidence" value="ECO:0007669"/>
    <property type="project" value="InterPro"/>
</dbReference>
<dbReference type="EMBL" id="JACHGT010000001">
    <property type="protein sequence ID" value="MBB6032409.1"/>
    <property type="molecule type" value="Genomic_DNA"/>
</dbReference>
<evidence type="ECO:0000256" key="2">
    <source>
        <dbReference type="ARBA" id="ARBA00007145"/>
    </source>
</evidence>
<dbReference type="PROSITE" id="PS00920">
    <property type="entry name" value="NITRIL_CHT_1"/>
    <property type="match status" value="1"/>
</dbReference>
<feature type="active site" description="Proton acceptor; for glutaminase activity" evidence="7">
    <location>
        <position position="47"/>
    </location>
</feature>
<keyword evidence="4 7" id="KW-0547">Nucleotide-binding</keyword>
<evidence type="ECO:0000256" key="6">
    <source>
        <dbReference type="ARBA" id="ARBA00023027"/>
    </source>
</evidence>
<dbReference type="GO" id="GO:0000257">
    <property type="term" value="F:nitrilase activity"/>
    <property type="evidence" value="ECO:0007669"/>
    <property type="project" value="UniProtKB-ARBA"/>
</dbReference>
<evidence type="ECO:0000256" key="5">
    <source>
        <dbReference type="ARBA" id="ARBA00022840"/>
    </source>
</evidence>
<evidence type="ECO:0000313" key="13">
    <source>
        <dbReference type="Proteomes" id="UP000548476"/>
    </source>
</evidence>
<feature type="active site" description="Nucleophile; for glutaminase activity" evidence="7">
    <location>
        <position position="166"/>
    </location>
</feature>
<dbReference type="RefSeq" id="WP_184785315.1">
    <property type="nucleotide sequence ID" value="NZ_BONT01000111.1"/>
</dbReference>
<keyword evidence="6 7" id="KW-0520">NAD</keyword>
<dbReference type="InterPro" id="IPR036526">
    <property type="entry name" value="C-N_Hydrolase_sf"/>
</dbReference>
<dbReference type="Pfam" id="PF00795">
    <property type="entry name" value="CN_hydrolase"/>
    <property type="match status" value="1"/>
</dbReference>
<dbReference type="PANTHER" id="PTHR23090:SF9">
    <property type="entry name" value="GLUTAMINE-DEPENDENT NAD(+) SYNTHETASE"/>
    <property type="match status" value="1"/>
</dbReference>
<dbReference type="EC" id="6.3.5.1" evidence="7 8"/>
<dbReference type="PROSITE" id="PS50263">
    <property type="entry name" value="CN_HYDROLASE"/>
    <property type="match status" value="1"/>
</dbReference>
<dbReference type="CDD" id="cd07570">
    <property type="entry name" value="GAT_Gln-NAD-synth"/>
    <property type="match status" value="1"/>
</dbReference>
<organism evidence="12 13">
    <name type="scientific">Phytomonospora endophytica</name>
    <dbReference type="NCBI Taxonomy" id="714109"/>
    <lineage>
        <taxon>Bacteria</taxon>
        <taxon>Bacillati</taxon>
        <taxon>Actinomycetota</taxon>
        <taxon>Actinomycetes</taxon>
        <taxon>Micromonosporales</taxon>
        <taxon>Micromonosporaceae</taxon>
        <taxon>Phytomonospora</taxon>
    </lineage>
</organism>
<feature type="binding site" evidence="7">
    <location>
        <position position="193"/>
    </location>
    <ligand>
        <name>L-glutamine</name>
        <dbReference type="ChEBI" id="CHEBI:58359"/>
    </ligand>
</feature>
<proteinExistence type="inferred from homology"/>
<protein>
    <recommendedName>
        <fullName evidence="7 8">Glutamine-dependent NAD(+) synthetase</fullName>
        <ecNumber evidence="7 8">6.3.5.1</ecNumber>
    </recommendedName>
    <alternativeName>
        <fullName evidence="7 8">NAD(+) synthase [glutamine-hydrolyzing]</fullName>
    </alternativeName>
</protein>
<dbReference type="GO" id="GO:0008795">
    <property type="term" value="F:NAD+ synthase activity"/>
    <property type="evidence" value="ECO:0007669"/>
    <property type="project" value="UniProtKB-UniRule"/>
</dbReference>
<evidence type="ECO:0000256" key="7">
    <source>
        <dbReference type="HAMAP-Rule" id="MF_02090"/>
    </source>
</evidence>
<evidence type="ECO:0000256" key="8">
    <source>
        <dbReference type="PIRNR" id="PIRNR006630"/>
    </source>
</evidence>
<dbReference type="InterPro" id="IPR000132">
    <property type="entry name" value="Nitrilase/CN_hydratase_CS"/>
</dbReference>
<dbReference type="SUPFAM" id="SSF52402">
    <property type="entry name" value="Adenine nucleotide alpha hydrolases-like"/>
    <property type="match status" value="1"/>
</dbReference>
<feature type="binding site" evidence="7">
    <location>
        <position position="136"/>
    </location>
    <ligand>
        <name>L-glutamine</name>
        <dbReference type="ChEBI" id="CHEBI:58359"/>
    </ligand>
</feature>
<sequence>MAATSTLRIALAQTDPTVGDLDGNARQVLDWTAKAAEAGARLVAFGEMQLTGYPVEDLVFRESFVAASRARVDALAVELAEAGLGETVVVTGYVDADGPARMDADSDPDRGPRDALAVIHRGRVVTRYFKHHLPNYGVFDEDRYFVSGDVLQVVRIDGIDVAFTICEDIWQAGGPFAVARGAGVGLVVNINASPYERNKDDRRAALVKRRAAEADATVAFVNIVGGQDELVFDGDSLIVDAAGTVLTRGPQFAEHLLVHDLTLPVAGAKPAAETDAGPPEMTVAHTVVTTETLPAPAETADGGIAEPLSDLAEVWHALVTGLRDYVRKNGFRTVVFGLSGGIDSALVAALSADAIGPENVYAVSMPSRYSSEHSRDDAADLAKRTGINYLSEPIASIMDAYLGQITLDGLALENVQPRIRGLILMGLSNQHGHLVLAPGNKTEYATGYSTLYGDTVGGYAPIKDVMKLMIFALANWRNEEAARRGETMPIPVNTIVKPPSAELREDQQDTDSLPPYEILDPIVEGYVDGDLGRAGLIAAGHDAALVDRVIKLIDRAEYKRRQTAPGPKISVKNFGRDRRLPITNRWVEKA</sequence>
<dbReference type="InterPro" id="IPR003010">
    <property type="entry name" value="C-N_Hydrolase"/>
</dbReference>
<comment type="caution">
    <text evidence="7">Lacks conserved residue(s) required for the propagation of feature annotation.</text>
</comment>
<dbReference type="AlphaFoldDB" id="A0A841FID0"/>
<evidence type="ECO:0000313" key="12">
    <source>
        <dbReference type="EMBL" id="MBB6032409.1"/>
    </source>
</evidence>